<evidence type="ECO:0000313" key="1">
    <source>
        <dbReference type="EMBL" id="BAF53891.1"/>
    </source>
</evidence>
<accession>A0AB72V9L9</accession>
<dbReference type="EMBL" id="AP009044">
    <property type="protein sequence ID" value="BAF53891.1"/>
    <property type="molecule type" value="Genomic_DNA"/>
</dbReference>
<dbReference type="KEGG" id="cgt:cgR_0917"/>
<dbReference type="Proteomes" id="UP000006698">
    <property type="component" value="Chromosome"/>
</dbReference>
<organism evidence="1">
    <name type="scientific">Corynebacterium glutamicum (strain R)</name>
    <dbReference type="NCBI Taxonomy" id="340322"/>
    <lineage>
        <taxon>Bacteria</taxon>
        <taxon>Bacillati</taxon>
        <taxon>Actinomycetota</taxon>
        <taxon>Actinomycetes</taxon>
        <taxon>Mycobacteriales</taxon>
        <taxon>Corynebacteriaceae</taxon>
        <taxon>Corynebacterium</taxon>
    </lineage>
</organism>
<name>A0AB72V9L9_CORGB</name>
<gene>
    <name evidence="1" type="ordered locus">cgR_0917</name>
</gene>
<dbReference type="AlphaFoldDB" id="A0AB72V9L9"/>
<reference evidence="1" key="1">
    <citation type="journal article" date="2007" name="Microbiology">
        <title>Comparative analysis of the Corynebacterium glutamicum group and complete genome sequence of strain R.</title>
        <authorList>
            <person name="Yukawa H."/>
            <person name="Omumasaba C.A."/>
            <person name="Nonaka H."/>
            <person name="Kos P."/>
            <person name="Okai N."/>
            <person name="Suzuki N."/>
            <person name="Suda M."/>
            <person name="Tsuge Y."/>
            <person name="Watanabe J."/>
            <person name="Ikeda Y."/>
            <person name="Vertes A.A."/>
            <person name="Inui M."/>
        </authorList>
    </citation>
    <scope>NUCLEOTIDE SEQUENCE</scope>
    <source>
        <strain evidence="1">R</strain>
    </source>
</reference>
<sequence length="36" mass="3616">MSFISDAILRGVTGAFVTNAGVGKIGMPAEYSAGVQ</sequence>
<protein>
    <submittedName>
        <fullName evidence="1">Uncharacterized protein</fullName>
    </submittedName>
</protein>
<proteinExistence type="predicted"/>